<feature type="repeat" description="Xin" evidence="9">
    <location>
        <begin position="1031"/>
        <end position="1046"/>
    </location>
</feature>
<feature type="repeat" description="Xin" evidence="9">
    <location>
        <begin position="413"/>
        <end position="428"/>
    </location>
</feature>
<feature type="repeat" description="Xin" evidence="9">
    <location>
        <begin position="635"/>
        <end position="650"/>
    </location>
</feature>
<feature type="repeat" description="Xin" evidence="9">
    <location>
        <begin position="993"/>
        <end position="1008"/>
    </location>
</feature>
<dbReference type="CDD" id="cd09358">
    <property type="entry name" value="LIM_Mical_like"/>
    <property type="match status" value="1"/>
</dbReference>
<comment type="subcellular location">
    <subcellularLocation>
        <location evidence="1">Cell junction</location>
    </subcellularLocation>
</comment>
<feature type="region of interest" description="Disordered" evidence="10">
    <location>
        <begin position="1921"/>
        <end position="1946"/>
    </location>
</feature>
<evidence type="ECO:0000256" key="7">
    <source>
        <dbReference type="ARBA" id="ARBA00023203"/>
    </source>
</evidence>
<evidence type="ECO:0000259" key="11">
    <source>
        <dbReference type="PROSITE" id="PS50023"/>
    </source>
</evidence>
<dbReference type="InterPro" id="IPR030072">
    <property type="entry name" value="XIRP1/XIRP2"/>
</dbReference>
<dbReference type="GO" id="GO:0007015">
    <property type="term" value="P:actin filament organization"/>
    <property type="evidence" value="ECO:0007669"/>
    <property type="project" value="TreeGrafter"/>
</dbReference>
<feature type="region of interest" description="Disordered" evidence="10">
    <location>
        <begin position="1517"/>
        <end position="1576"/>
    </location>
</feature>
<feature type="region of interest" description="Disordered" evidence="10">
    <location>
        <begin position="2663"/>
        <end position="2684"/>
    </location>
</feature>
<dbReference type="SUPFAM" id="SSF57716">
    <property type="entry name" value="Glucocorticoid receptor-like (DNA-binding domain)"/>
    <property type="match status" value="1"/>
</dbReference>
<feature type="compositionally biased region" description="Polar residues" evidence="10">
    <location>
        <begin position="1519"/>
        <end position="1540"/>
    </location>
</feature>
<feature type="repeat" description="Xin" evidence="9">
    <location>
        <begin position="187"/>
        <end position="202"/>
    </location>
</feature>
<feature type="compositionally biased region" description="Polar residues" evidence="10">
    <location>
        <begin position="2393"/>
        <end position="2402"/>
    </location>
</feature>
<keyword evidence="3" id="KW-0677">Repeat</keyword>
<evidence type="ECO:0000256" key="9">
    <source>
        <dbReference type="PROSITE-ProRule" id="PRU00721"/>
    </source>
</evidence>
<keyword evidence="5" id="KW-0965">Cell junction</keyword>
<dbReference type="GO" id="GO:0001725">
    <property type="term" value="C:stress fiber"/>
    <property type="evidence" value="ECO:0007669"/>
    <property type="project" value="TreeGrafter"/>
</dbReference>
<feature type="repeat" description="Xin" evidence="9">
    <location>
        <begin position="266"/>
        <end position="281"/>
    </location>
</feature>
<evidence type="ECO:0000256" key="8">
    <source>
        <dbReference type="PROSITE-ProRule" id="PRU00125"/>
    </source>
</evidence>
<feature type="repeat" description="Xin" evidence="9">
    <location>
        <begin position="379"/>
        <end position="394"/>
    </location>
</feature>
<feature type="compositionally biased region" description="Polar residues" evidence="10">
    <location>
        <begin position="1560"/>
        <end position="1575"/>
    </location>
</feature>
<protein>
    <recommendedName>
        <fullName evidence="11">LIM zinc-binding domain-containing protein</fullName>
    </recommendedName>
</protein>
<evidence type="ECO:0000256" key="4">
    <source>
        <dbReference type="ARBA" id="ARBA00022833"/>
    </source>
</evidence>
<evidence type="ECO:0000256" key="1">
    <source>
        <dbReference type="ARBA" id="ARBA00004282"/>
    </source>
</evidence>
<dbReference type="PANTHER" id="PTHR22591">
    <property type="entry name" value="XIN"/>
    <property type="match status" value="1"/>
</dbReference>
<feature type="repeat" description="Xin" evidence="9">
    <location>
        <begin position="226"/>
        <end position="241"/>
    </location>
</feature>
<evidence type="ECO:0000313" key="12">
    <source>
        <dbReference type="Ensembl" id="ENSAPLP00000027581.1"/>
    </source>
</evidence>
<proteinExistence type="inferred from homology"/>
<reference evidence="12" key="2">
    <citation type="submission" date="2025-08" db="UniProtKB">
        <authorList>
            <consortium name="Ensembl"/>
        </authorList>
    </citation>
    <scope>IDENTIFICATION</scope>
</reference>
<keyword evidence="4 8" id="KW-0862">Zinc</keyword>
<comment type="similarity">
    <text evidence="9">Belongs to the Xin family.</text>
</comment>
<dbReference type="SMART" id="SM00132">
    <property type="entry name" value="LIM"/>
    <property type="match status" value="1"/>
</dbReference>
<dbReference type="GeneTree" id="ENSGT00530000063779"/>
<feature type="region of interest" description="Disordered" evidence="10">
    <location>
        <begin position="2047"/>
        <end position="2447"/>
    </location>
</feature>
<feature type="repeat" description="Xin" evidence="9">
    <location>
        <begin position="780"/>
        <end position="795"/>
    </location>
</feature>
<dbReference type="PROSITE" id="PS50023">
    <property type="entry name" value="LIM_DOMAIN_2"/>
    <property type="match status" value="1"/>
</dbReference>
<reference evidence="12 13" key="1">
    <citation type="submission" date="2017-10" db="EMBL/GenBank/DDBJ databases">
        <title>A new Pekin duck reference genome.</title>
        <authorList>
            <person name="Hou Z.-C."/>
            <person name="Zhou Z.-K."/>
            <person name="Zhu F."/>
            <person name="Hou S.-S."/>
        </authorList>
    </citation>
    <scope>NUCLEOTIDE SEQUENCE [LARGE SCALE GENOMIC DNA]</scope>
</reference>
<dbReference type="Pfam" id="PF00412">
    <property type="entry name" value="LIM"/>
    <property type="match status" value="1"/>
</dbReference>
<feature type="compositionally biased region" description="Basic and acidic residues" evidence="10">
    <location>
        <begin position="2072"/>
        <end position="2086"/>
    </location>
</feature>
<feature type="repeat" description="Xin" evidence="9">
    <location>
        <begin position="928"/>
        <end position="943"/>
    </location>
</feature>
<feature type="region of interest" description="Disordered" evidence="10">
    <location>
        <begin position="28"/>
        <end position="52"/>
    </location>
</feature>
<dbReference type="PANTHER" id="PTHR22591:SF2">
    <property type="entry name" value="XIN ACTIN-BINDING REPEAT-CONTAINING PROTEIN 1"/>
    <property type="match status" value="1"/>
</dbReference>
<dbReference type="Proteomes" id="UP000016666">
    <property type="component" value="Chromosome 2"/>
</dbReference>
<feature type="compositionally biased region" description="Low complexity" evidence="10">
    <location>
        <begin position="1541"/>
        <end position="1559"/>
    </location>
</feature>
<evidence type="ECO:0000256" key="3">
    <source>
        <dbReference type="ARBA" id="ARBA00022737"/>
    </source>
</evidence>
<keyword evidence="13" id="KW-1185">Reference proteome</keyword>
<dbReference type="GO" id="GO:0046872">
    <property type="term" value="F:metal ion binding"/>
    <property type="evidence" value="ECO:0007669"/>
    <property type="project" value="UniProtKB-KW"/>
</dbReference>
<evidence type="ECO:0000256" key="2">
    <source>
        <dbReference type="ARBA" id="ARBA00022723"/>
    </source>
</evidence>
<reference evidence="12" key="3">
    <citation type="submission" date="2025-09" db="UniProtKB">
        <authorList>
            <consortium name="Ensembl"/>
        </authorList>
    </citation>
    <scope>IDENTIFICATION</scope>
</reference>
<feature type="compositionally biased region" description="Basic and acidic residues" evidence="10">
    <location>
        <begin position="2094"/>
        <end position="2106"/>
    </location>
</feature>
<evidence type="ECO:0000256" key="5">
    <source>
        <dbReference type="ARBA" id="ARBA00022949"/>
    </source>
</evidence>
<dbReference type="InterPro" id="IPR001781">
    <property type="entry name" value="Znf_LIM"/>
</dbReference>
<organism evidence="12 13">
    <name type="scientific">Anas platyrhynchos platyrhynchos</name>
    <name type="common">Northern mallard</name>
    <dbReference type="NCBI Taxonomy" id="8840"/>
    <lineage>
        <taxon>Eukaryota</taxon>
        <taxon>Metazoa</taxon>
        <taxon>Chordata</taxon>
        <taxon>Craniata</taxon>
        <taxon>Vertebrata</taxon>
        <taxon>Euteleostomi</taxon>
        <taxon>Archelosauria</taxon>
        <taxon>Archosauria</taxon>
        <taxon>Dinosauria</taxon>
        <taxon>Saurischia</taxon>
        <taxon>Theropoda</taxon>
        <taxon>Coelurosauria</taxon>
        <taxon>Aves</taxon>
        <taxon>Neognathae</taxon>
        <taxon>Galloanserae</taxon>
        <taxon>Anseriformes</taxon>
        <taxon>Anatidae</taxon>
        <taxon>Anatinae</taxon>
        <taxon>Anas</taxon>
    </lineage>
</organism>
<dbReference type="STRING" id="8840.ENSAPLP00000027581"/>
<dbReference type="PROSITE" id="PS51389">
    <property type="entry name" value="XIN"/>
    <property type="match status" value="22"/>
</dbReference>
<dbReference type="Pfam" id="PF08043">
    <property type="entry name" value="Xin"/>
    <property type="match status" value="14"/>
</dbReference>
<feature type="repeat" description="Xin" evidence="9">
    <location>
        <begin position="597"/>
        <end position="612"/>
    </location>
</feature>
<sequence length="2695" mass="297492">MMLTFTTVSLKMAEAQKSSQVAIKKMEEDLPPPPALGSVQVIPPGSQDPNPLPVPPPKQAFSKFYQQRQVNELKRLYRHMHPELRKNLEEAVTEDLAEMLNAEDPNAQGSVNLDKVLPGEVQSMRWIFENWALDSIGDHQATKKLTEEEIIPGGDVKSTSLRFESQSINGDSLSTPAKDSETDLARGDVHTARWLFETQPLDSLNKLYSDETEVQEAVLKEPVQGGDVKGARELFEAQSLDAIGRCCSVEEKSILQLKSEIQELKGDVKKTIRLFQTEPLCAIRDKTGNIHEIKSVCREEIQSNAVRTARWLFETQPLDTINKDTSKVQIIRGISLEEIGRPDVSGARWIFETQPLDAIREITVEEQDFKASTDFVTGADVSKQRLLFETQTLDSLKGEDSETVAAKEQVIGGDVKSTLWLFETQPMETLKDNFEVGRLKKVELSAEEKGDVKQRKHIFETCPLGSISKSFEEETSETSREEVVKGDVKSFKTLFETLPLDSIKEADAEPITKEEEKIPAGNVKANQILFETTPLYAIKDSFGNFHEVTSVSREQVISGDVKNYKWMFETRPLDQFDESTKKVDIIRGITKQEVVAGDVRTAKWLFETQPIDVIHHQAMQGEEHSSVKREISQRGDVKTCRWLFETQPIHTLYEKSEKKQEEDVCVPQADVKSYTWMFETQPLDSLKGQEEQYLKVSKAYSQEELQGVDVKTVRHLFETEPLGSSTISEADQKKTMRYSSRVEIQSGEVSRVKEFFEAKPLDTTTKPTAVVKDDGTIEAGSVHKFTWLFENYPMDSLKDSSEGIQEIPPEKDIKGGDVGGKRFIFETYSLDQIHDKVDETELQKIQKDTMSKANVKSCTMLFESQPLYAIQDKEGGYHEVTSVQKEEIMKGDVKGARWLFETKPLDQIKKEEEVFVIRAVTQEDIKKGDVQAARWRFETEPLDSFSGGKTSVPRTVDDVQKGDVQSNKQLFESQQVGQKKYVRMVSVSDVQRGDVRTSTWLFENQPVDSLHGDADRSSSISTVQREDSQKGDVKRCTWLFETQPMDTLKDTEVTATAGAQEAIPRADVKSTTWLFESTPLDKFSASEGSGETELKERTMKETLETLCTCQAIQHDGILIEANDMESVKMVKYQLITPGAPEILKEEIVGGHLQRIMLQLLHRTNVEAQSVLVEEDREGKIKVSSLQLLDQSEAVKSKEDLSGNVAKALQGLLSQDASIKKGMVLQETKSGSMKMTLYSLLFHSVQQKVVKGDVKSTIGNLLASSQEQKATATVKREDNEKGNVQLFASCIEKGDLDYLKNLQQESEIQSLISSQAEQGADESVPLVQGAKIHVLANKDQAEKVIAEGESGAMEGAKKVFVCESVGKEGALQKEAVHAAGVTGATVQCLGKPQSLPTAMGKEEILSGGLKVTTKSIQRVADVSKKAEKEESTSASLKEPKAMTQGTTQTQVTVERGEVAGEHQSLMTGPASQMQPGEKVLGSDLQAAMQSLRLATAEAKNIQHHVQSKLQKNREEVHTACRQQAASMQGTKTLQSTVHQQDSASTTRESTSTAIRTTTTRVQEASQSHTSMSQKSIASHKKPLLKEVCASCLQPVYSVERVVTDKVCLHHSCFCCKICGKKLSLQNYAALRGVFYCQVHYKQMAGAENRSEARRLEQQLRDHQVQRAAAVGREAQPQGWYNRAENKTEGRRKPTSFNAQGSLQLAEQRRELNSRPVLLGNKLRTSWPPSETALLAGDGKDGNFSWKKPTLSLQTGRAAGNEESRMVLGVQKGRTAVEAAVKKGSFLPGVTYPEKRQQACSWPKPGERRDGEKKLAFGDRDVPGEKRGGKVTQRVAAFQQGRVQEQRGSVSASSPVLLEPVKSVTHQSTKPTNWRYLGTKGGCSLPTAGLPVKENEVRGSLLPLSTSNEGGITPAVTDDKLEQTTATPNTAGGKHHLGETMSSPQPVCVPGELETRNTTNMEPKYRAEGDDPPEYKAEDQAFCLSGVPGSPSVASSSLEPGGLSASPEIAELVHEKSKTNVDEFPGKQTPVSLEEYMLLSSVSHLPEVESKGVEFEKTKETKPSSTLGFLEEPSPEHTFLEETPEKNRAPSPGLPEKTDDPDVPRLQETEPQATCNPLMDNPHGDILVHDVKSPGKDFPVSADMPLKGTCATWPSPDEADNSKSKDPSEVLDGNTFNISEQPVKKFDSSKLSESSDKHGGHREGEEKMELKHPGESTVHTSRSGDQSKETRSSQARTEVLGKGLRLGKNPFTMLFGSEDKGSTPKKETSQRKPTKPQSALVTLFGYSSEKKQSQQEKPARSSEQTDAENKQEKPQGLFSSSSQAKQKASKNDQLPQPGKTEVIPKDTQESSGGCSDTTEGKETNILLFPPGTNISCDDKHQGTELEIRDEPASDRQVQQLQESCWPSLMPAKENQKEDAADIEGGTNPFHPPPELTPAADTSKKLTRKGSRRDVHLLEIQNLPSLDIQDTKVEDGIFSSSSNLRKLPEEAELQLDNMDLLEDSNVLLTVENKGQDFPGMASKIPNLGLQNSPTGTSPCFDPNPSELCQEILASAPLEPWDPSSFPFLVGQDEIVTGGSEGIQGCALLQHFDPQYQAPKAAEDAFGSGCSAEGSTNKHLSVQEGSFPPLYMITSHASEHPNQGLFDPFRIDSDQIGQDVPAEMDRSRKISGAEEAHESLCSADPDAFNDDPLNQEFFI</sequence>
<feature type="region of interest" description="Disordered" evidence="10">
    <location>
        <begin position="1421"/>
        <end position="1447"/>
    </location>
</feature>
<keyword evidence="7 9" id="KW-0009">Actin-binding</keyword>
<feature type="compositionally biased region" description="Basic and acidic residues" evidence="10">
    <location>
        <begin position="2255"/>
        <end position="2268"/>
    </location>
</feature>
<feature type="repeat" description="Xin" evidence="9">
    <location>
        <begin position="304"/>
        <end position="319"/>
    </location>
</feature>
<dbReference type="Ensembl" id="ENSAPLT00000021446.1">
    <property type="protein sequence ID" value="ENSAPLP00000027581.1"/>
    <property type="gene ID" value="ENSAPLG00000000980.2"/>
</dbReference>
<feature type="compositionally biased region" description="Basic and acidic residues" evidence="10">
    <location>
        <begin position="1421"/>
        <end position="1430"/>
    </location>
</feature>
<feature type="repeat" description="Xin" evidence="9">
    <location>
        <begin position="962"/>
        <end position="977"/>
    </location>
</feature>
<feature type="repeat" description="Xin" evidence="9">
    <location>
        <begin position="708"/>
        <end position="723"/>
    </location>
</feature>
<dbReference type="GO" id="GO:0051015">
    <property type="term" value="F:actin filament binding"/>
    <property type="evidence" value="ECO:0007669"/>
    <property type="project" value="TreeGrafter"/>
</dbReference>
<feature type="domain" description="LIM zinc-binding" evidence="11">
    <location>
        <begin position="1585"/>
        <end position="1645"/>
    </location>
</feature>
<feature type="compositionally biased region" description="Basic and acidic residues" evidence="10">
    <location>
        <begin position="2120"/>
        <end position="2133"/>
    </location>
</feature>
<feature type="region of interest" description="Disordered" evidence="10">
    <location>
        <begin position="1667"/>
        <end position="1697"/>
    </location>
</feature>
<feature type="repeat" description="Xin" evidence="9">
    <location>
        <begin position="891"/>
        <end position="906"/>
    </location>
</feature>
<feature type="compositionally biased region" description="Basic and acidic residues" evidence="10">
    <location>
        <begin position="2663"/>
        <end position="2674"/>
    </location>
</feature>
<feature type="repeat" description="Xin" evidence="9">
    <location>
        <begin position="559"/>
        <end position="574"/>
    </location>
</feature>
<keyword evidence="2 8" id="KW-0479">Metal-binding</keyword>
<evidence type="ECO:0000313" key="13">
    <source>
        <dbReference type="Proteomes" id="UP000016666"/>
    </source>
</evidence>
<feature type="repeat" description="Xin" evidence="9">
    <location>
        <begin position="450"/>
        <end position="465"/>
    </location>
</feature>
<comment type="domain">
    <text evidence="9">Xin repeats bind F-actin.</text>
</comment>
<name>A0A493TNX6_ANAPP</name>
<dbReference type="GO" id="GO:0005925">
    <property type="term" value="C:focal adhesion"/>
    <property type="evidence" value="ECO:0007669"/>
    <property type="project" value="TreeGrafter"/>
</dbReference>
<feature type="compositionally biased region" description="Basic and acidic residues" evidence="10">
    <location>
        <begin position="2374"/>
        <end position="2391"/>
    </location>
</feature>
<feature type="repeat" description="Xin" evidence="9">
    <location>
        <begin position="669"/>
        <end position="684"/>
    </location>
</feature>
<feature type="repeat" description="Xin" evidence="9">
    <location>
        <begin position="486"/>
        <end position="501"/>
    </location>
</feature>
<feature type="repeat" description="Xin" evidence="9">
    <location>
        <begin position="342"/>
        <end position="357"/>
    </location>
</feature>
<dbReference type="Gene3D" id="2.10.110.10">
    <property type="entry name" value="Cysteine Rich Protein"/>
    <property type="match status" value="1"/>
</dbReference>
<evidence type="ECO:0000256" key="10">
    <source>
        <dbReference type="SAM" id="MobiDB-lite"/>
    </source>
</evidence>
<keyword evidence="6 8" id="KW-0440">LIM domain</keyword>
<feature type="compositionally biased region" description="Basic and acidic residues" evidence="10">
    <location>
        <begin position="2286"/>
        <end position="2298"/>
    </location>
</feature>
<feature type="compositionally biased region" description="Basic and acidic residues" evidence="10">
    <location>
        <begin position="2047"/>
        <end position="2060"/>
    </location>
</feature>
<dbReference type="InterPro" id="IPR012510">
    <property type="entry name" value="Actin-binding_Xin_repeat"/>
</dbReference>
<feature type="compositionally biased region" description="Basic and acidic residues" evidence="10">
    <location>
        <begin position="2180"/>
        <end position="2212"/>
    </location>
</feature>
<feature type="repeat" description="Xin" evidence="9">
    <location>
        <begin position="853"/>
        <end position="868"/>
    </location>
</feature>
<evidence type="ECO:0000256" key="6">
    <source>
        <dbReference type="ARBA" id="ARBA00023038"/>
    </source>
</evidence>
<feature type="repeat" description="Xin" evidence="9">
    <location>
        <begin position="1066"/>
        <end position="1081"/>
    </location>
</feature>
<accession>A0A493TNX6</accession>